<reference evidence="2 3" key="1">
    <citation type="journal article" date="2010" name="Stand. Genomic Sci.">
        <title>Complete genome sequence of Planctomyces limnophilus type strain (Mu 290).</title>
        <authorList>
            <person name="Labutti K."/>
            <person name="Sikorski J."/>
            <person name="Schneider S."/>
            <person name="Nolan M."/>
            <person name="Lucas S."/>
            <person name="Glavina Del Rio T."/>
            <person name="Tice H."/>
            <person name="Cheng J.F."/>
            <person name="Goodwin L."/>
            <person name="Pitluck S."/>
            <person name="Liolios K."/>
            <person name="Ivanova N."/>
            <person name="Mavromatis K."/>
            <person name="Mikhailova N."/>
            <person name="Pati A."/>
            <person name="Chen A."/>
            <person name="Palaniappan K."/>
            <person name="Land M."/>
            <person name="Hauser L."/>
            <person name="Chang Y.J."/>
            <person name="Jeffries C.D."/>
            <person name="Tindall B.J."/>
            <person name="Rohde M."/>
            <person name="Goker M."/>
            <person name="Woyke T."/>
            <person name="Bristow J."/>
            <person name="Eisen J.A."/>
            <person name="Markowitz V."/>
            <person name="Hugenholtz P."/>
            <person name="Kyrpides N.C."/>
            <person name="Klenk H.P."/>
            <person name="Lapidus A."/>
        </authorList>
    </citation>
    <scope>NUCLEOTIDE SEQUENCE [LARGE SCALE GENOMIC DNA]</scope>
    <source>
        <strain evidence="3">ATCC 43296 / DSM 3776 / IFAM 1008 / Mu 290</strain>
    </source>
</reference>
<name>D5SYQ9_PLAL2</name>
<dbReference type="RefSeq" id="WP_013110272.1">
    <property type="nucleotide sequence ID" value="NC_014148.1"/>
</dbReference>
<dbReference type="KEGG" id="plm:Plim_2012"/>
<dbReference type="GO" id="GO:0003677">
    <property type="term" value="F:DNA binding"/>
    <property type="evidence" value="ECO:0007669"/>
    <property type="project" value="InterPro"/>
</dbReference>
<dbReference type="AlphaFoldDB" id="D5SYQ9"/>
<proteinExistence type="predicted"/>
<accession>D5SYQ9</accession>
<protein>
    <submittedName>
        <fullName evidence="2">DNA binding domain protein, excisionase family</fullName>
    </submittedName>
</protein>
<dbReference type="EMBL" id="CP001744">
    <property type="protein sequence ID" value="ADG67841.1"/>
    <property type="molecule type" value="Genomic_DNA"/>
</dbReference>
<evidence type="ECO:0000313" key="3">
    <source>
        <dbReference type="Proteomes" id="UP000002220"/>
    </source>
</evidence>
<evidence type="ECO:0000259" key="1">
    <source>
        <dbReference type="Pfam" id="PF12728"/>
    </source>
</evidence>
<evidence type="ECO:0000313" key="2">
    <source>
        <dbReference type="EMBL" id="ADG67841.1"/>
    </source>
</evidence>
<dbReference type="Proteomes" id="UP000002220">
    <property type="component" value="Chromosome"/>
</dbReference>
<gene>
    <name evidence="2" type="ordered locus">Plim_2012</name>
</gene>
<dbReference type="InterPro" id="IPR010093">
    <property type="entry name" value="SinI_DNA-bd"/>
</dbReference>
<dbReference type="InterPro" id="IPR041657">
    <property type="entry name" value="HTH_17"/>
</dbReference>
<dbReference type="InterPro" id="IPR009061">
    <property type="entry name" value="DNA-bd_dom_put_sf"/>
</dbReference>
<sequence length="72" mass="8261">MDHDNYSNLKLITAEELANMLAISQRTLRRLVSEGKVLPAIRIGKSVRWILRDVLAWVEQGCPNRRSSNPMK</sequence>
<feature type="domain" description="Helix-turn-helix" evidence="1">
    <location>
        <begin position="12"/>
        <end position="61"/>
    </location>
</feature>
<dbReference type="SUPFAM" id="SSF46955">
    <property type="entry name" value="Putative DNA-binding domain"/>
    <property type="match status" value="1"/>
</dbReference>
<dbReference type="STRING" id="521674.Plim_2012"/>
<dbReference type="HOGENOM" id="CLU_2718844_0_0_0"/>
<dbReference type="InterPro" id="IPR036388">
    <property type="entry name" value="WH-like_DNA-bd_sf"/>
</dbReference>
<organism evidence="2 3">
    <name type="scientific">Planctopirus limnophila (strain ATCC 43296 / DSM 3776 / IFAM 1008 / Mu 290)</name>
    <name type="common">Planctomyces limnophilus</name>
    <dbReference type="NCBI Taxonomy" id="521674"/>
    <lineage>
        <taxon>Bacteria</taxon>
        <taxon>Pseudomonadati</taxon>
        <taxon>Planctomycetota</taxon>
        <taxon>Planctomycetia</taxon>
        <taxon>Planctomycetales</taxon>
        <taxon>Planctomycetaceae</taxon>
        <taxon>Planctopirus</taxon>
    </lineage>
</organism>
<dbReference type="NCBIfam" id="TIGR01764">
    <property type="entry name" value="excise"/>
    <property type="match status" value="1"/>
</dbReference>
<dbReference type="Pfam" id="PF12728">
    <property type="entry name" value="HTH_17"/>
    <property type="match status" value="1"/>
</dbReference>
<keyword evidence="3" id="KW-1185">Reference proteome</keyword>
<dbReference type="Gene3D" id="1.10.10.10">
    <property type="entry name" value="Winged helix-like DNA-binding domain superfamily/Winged helix DNA-binding domain"/>
    <property type="match status" value="1"/>
</dbReference>